<dbReference type="Pfam" id="PF13466">
    <property type="entry name" value="STAS_2"/>
    <property type="match status" value="1"/>
</dbReference>
<dbReference type="InterPro" id="IPR036513">
    <property type="entry name" value="STAS_dom_sf"/>
</dbReference>
<accession>A0ABX2IHV8</accession>
<name>A0ABX2IHV8_9RHOO</name>
<evidence type="ECO:0000313" key="3">
    <source>
        <dbReference type="Proteomes" id="UP000778523"/>
    </source>
</evidence>
<dbReference type="InterPro" id="IPR058548">
    <property type="entry name" value="MlaB-like_STAS"/>
</dbReference>
<organism evidence="2 3">
    <name type="scientific">Uliginosibacterium aquaticum</name>
    <dbReference type="NCBI Taxonomy" id="2731212"/>
    <lineage>
        <taxon>Bacteria</taxon>
        <taxon>Pseudomonadati</taxon>
        <taxon>Pseudomonadota</taxon>
        <taxon>Betaproteobacteria</taxon>
        <taxon>Rhodocyclales</taxon>
        <taxon>Zoogloeaceae</taxon>
        <taxon>Uliginosibacterium</taxon>
    </lineage>
</organism>
<evidence type="ECO:0000313" key="2">
    <source>
        <dbReference type="EMBL" id="NSL56404.1"/>
    </source>
</evidence>
<sequence>MGLTVTRSPDGKIITLAIQGQFQFALHREFRDAYLGVTQPGCEFDVNLAATDYMDSSALGMLLLLKEHANQYGSRVVLVSPSSAIRRVLEIASFEQLFAIKS</sequence>
<protein>
    <submittedName>
        <fullName evidence="2">STAS domain-containing protein</fullName>
    </submittedName>
</protein>
<feature type="domain" description="STAS" evidence="1">
    <location>
        <begin position="13"/>
        <end position="102"/>
    </location>
</feature>
<dbReference type="EMBL" id="JABCSC020000004">
    <property type="protein sequence ID" value="NSL56404.1"/>
    <property type="molecule type" value="Genomic_DNA"/>
</dbReference>
<dbReference type="InterPro" id="IPR002645">
    <property type="entry name" value="STAS_dom"/>
</dbReference>
<keyword evidence="3" id="KW-1185">Reference proteome</keyword>
<dbReference type="Proteomes" id="UP000778523">
    <property type="component" value="Unassembled WGS sequence"/>
</dbReference>
<dbReference type="PROSITE" id="PS50801">
    <property type="entry name" value="STAS"/>
    <property type="match status" value="1"/>
</dbReference>
<proteinExistence type="predicted"/>
<dbReference type="Gene3D" id="3.30.750.24">
    <property type="entry name" value="STAS domain"/>
    <property type="match status" value="1"/>
</dbReference>
<dbReference type="SUPFAM" id="SSF52091">
    <property type="entry name" value="SpoIIaa-like"/>
    <property type="match status" value="1"/>
</dbReference>
<dbReference type="CDD" id="cd07043">
    <property type="entry name" value="STAS_anti-anti-sigma_factors"/>
    <property type="match status" value="1"/>
</dbReference>
<dbReference type="PANTHER" id="PTHR33495">
    <property type="entry name" value="ANTI-SIGMA FACTOR ANTAGONIST TM_1081-RELATED-RELATED"/>
    <property type="match status" value="1"/>
</dbReference>
<dbReference type="RefSeq" id="WP_170022744.1">
    <property type="nucleotide sequence ID" value="NZ_JABCSC020000004.1"/>
</dbReference>
<gene>
    <name evidence="2" type="ORF">HJ583_015310</name>
</gene>
<comment type="caution">
    <text evidence="2">The sequence shown here is derived from an EMBL/GenBank/DDBJ whole genome shotgun (WGS) entry which is preliminary data.</text>
</comment>
<evidence type="ECO:0000259" key="1">
    <source>
        <dbReference type="PROSITE" id="PS50801"/>
    </source>
</evidence>
<dbReference type="PANTHER" id="PTHR33495:SF15">
    <property type="entry name" value="STAS DOMAIN-CONTAINING PROTEIN"/>
    <property type="match status" value="1"/>
</dbReference>
<reference evidence="2 3" key="1">
    <citation type="submission" date="2020-06" db="EMBL/GenBank/DDBJ databases">
        <title>Draft genome of Uliginosibacterium sp. IMCC34675.</title>
        <authorList>
            <person name="Song J."/>
        </authorList>
    </citation>
    <scope>NUCLEOTIDE SEQUENCE [LARGE SCALE GENOMIC DNA]</scope>
    <source>
        <strain evidence="2 3">IMCC34675</strain>
    </source>
</reference>